<reference evidence="2" key="1">
    <citation type="journal article" date="2019" name="Int. J. Syst. Evol. Microbiol.">
        <title>The Global Catalogue of Microorganisms (GCM) 10K type strain sequencing project: providing services to taxonomists for standard genome sequencing and annotation.</title>
        <authorList>
            <consortium name="The Broad Institute Genomics Platform"/>
            <consortium name="The Broad Institute Genome Sequencing Center for Infectious Disease"/>
            <person name="Wu L."/>
            <person name="Ma J."/>
        </authorList>
    </citation>
    <scope>NUCLEOTIDE SEQUENCE [LARGE SCALE GENOMIC DNA]</scope>
    <source>
        <strain evidence="2">KCTC 22228</strain>
    </source>
</reference>
<accession>A0ABQ2YM06</accession>
<dbReference type="Gene3D" id="3.50.50.60">
    <property type="entry name" value="FAD/NAD(P)-binding domain"/>
    <property type="match status" value="1"/>
</dbReference>
<comment type="caution">
    <text evidence="1">The sequence shown here is derived from an EMBL/GenBank/DDBJ whole genome shotgun (WGS) entry which is preliminary data.</text>
</comment>
<evidence type="ECO:0000313" key="2">
    <source>
        <dbReference type="Proteomes" id="UP000653056"/>
    </source>
</evidence>
<name>A0ABQ2YM06_9GAMM</name>
<dbReference type="InterPro" id="IPR036188">
    <property type="entry name" value="FAD/NAD-bd_sf"/>
</dbReference>
<evidence type="ECO:0008006" key="3">
    <source>
        <dbReference type="Google" id="ProtNLM"/>
    </source>
</evidence>
<gene>
    <name evidence="1" type="ORF">GCM10007160_15280</name>
</gene>
<keyword evidence="2" id="KW-1185">Reference proteome</keyword>
<dbReference type="EMBL" id="BMXS01000005">
    <property type="protein sequence ID" value="GGX88741.1"/>
    <property type="molecule type" value="Genomic_DNA"/>
</dbReference>
<protein>
    <recommendedName>
        <fullName evidence="3">FAD-binding domain-containing protein</fullName>
    </recommendedName>
</protein>
<dbReference type="SUPFAM" id="SSF51905">
    <property type="entry name" value="FAD/NAD(P)-binding domain"/>
    <property type="match status" value="1"/>
</dbReference>
<organism evidence="1 2">
    <name type="scientific">Litchfieldella qijiaojingensis</name>
    <dbReference type="NCBI Taxonomy" id="980347"/>
    <lineage>
        <taxon>Bacteria</taxon>
        <taxon>Pseudomonadati</taxon>
        <taxon>Pseudomonadota</taxon>
        <taxon>Gammaproteobacteria</taxon>
        <taxon>Oceanospirillales</taxon>
        <taxon>Halomonadaceae</taxon>
        <taxon>Litchfieldella</taxon>
    </lineage>
</organism>
<proteinExistence type="predicted"/>
<dbReference type="Proteomes" id="UP000653056">
    <property type="component" value="Unassembled WGS sequence"/>
</dbReference>
<evidence type="ECO:0000313" key="1">
    <source>
        <dbReference type="EMBL" id="GGX88741.1"/>
    </source>
</evidence>
<sequence length="135" mass="14700">MVSASCEIACTTGDGGDVSDSYGCLGQGGNQALEDALELARALDDRAEDVTSALHLFEERRRDRVDPLVSASREKVELFRPATPHVLENWYDGMDDISAPSSMSVFDDIMQGQTARSKMPVGQALANNRTFMNDI</sequence>